<evidence type="ECO:0000259" key="2">
    <source>
        <dbReference type="PROSITE" id="PS51740"/>
    </source>
</evidence>
<evidence type="ECO:0000313" key="4">
    <source>
        <dbReference type="Proteomes" id="UP000002518"/>
    </source>
</evidence>
<gene>
    <name evidence="3" type="ordered locus">APE_0381.1</name>
</gene>
<dbReference type="EnsemblBacteria" id="BAA79336">
    <property type="protein sequence ID" value="BAA79336"/>
    <property type="gene ID" value="APE_0381.1"/>
</dbReference>
<dbReference type="SUPFAM" id="SSF55021">
    <property type="entry name" value="ACT-like"/>
    <property type="match status" value="1"/>
</dbReference>
<dbReference type="SMART" id="SM00966">
    <property type="entry name" value="SpoVT_AbrB"/>
    <property type="match status" value="1"/>
</dbReference>
<accession>Q9YF60</accession>
<dbReference type="Pfam" id="PF01842">
    <property type="entry name" value="ACT"/>
    <property type="match status" value="1"/>
</dbReference>
<organism evidence="3 4">
    <name type="scientific">Aeropyrum pernix (strain ATCC 700893 / DSM 11879 / JCM 9820 / NBRC 100138 / K1)</name>
    <dbReference type="NCBI Taxonomy" id="272557"/>
    <lineage>
        <taxon>Archaea</taxon>
        <taxon>Thermoproteota</taxon>
        <taxon>Thermoprotei</taxon>
        <taxon>Desulfurococcales</taxon>
        <taxon>Desulfurococcaceae</taxon>
        <taxon>Aeropyrum</taxon>
    </lineage>
</organism>
<feature type="domain" description="ACT" evidence="1">
    <location>
        <begin position="59"/>
        <end position="142"/>
    </location>
</feature>
<dbReference type="GeneID" id="1445545"/>
<proteinExistence type="predicted"/>
<dbReference type="InterPro" id="IPR002912">
    <property type="entry name" value="ACT_dom"/>
</dbReference>
<dbReference type="KEGG" id="ape:APE_0381.1"/>
<dbReference type="PIR" id="D72730">
    <property type="entry name" value="D72730"/>
</dbReference>
<name>Q9YF60_AERPE</name>
<dbReference type="EMBL" id="BA000002">
    <property type="protein sequence ID" value="BAA79336.2"/>
    <property type="molecule type" value="Genomic_DNA"/>
</dbReference>
<dbReference type="InterPro" id="IPR007159">
    <property type="entry name" value="SpoVT-AbrB_dom"/>
</dbReference>
<dbReference type="eggNOG" id="arCOG00811">
    <property type="taxonomic scope" value="Archaea"/>
</dbReference>
<dbReference type="Pfam" id="PF04014">
    <property type="entry name" value="MazE_antitoxin"/>
    <property type="match status" value="1"/>
</dbReference>
<dbReference type="InterPro" id="IPR037914">
    <property type="entry name" value="SpoVT-AbrB_sf"/>
</dbReference>
<dbReference type="NCBIfam" id="NF006352">
    <property type="entry name" value="PRK08577.1"/>
    <property type="match status" value="1"/>
</dbReference>
<sequence>MKRLSALVKVDSKGRVTIPQSIRSALGIEPGMVVLLIGDVNKRELIATPITSRSESIYVIDATLRDRPGALAAVTEVLARHKIDIVASKCASIVRGEEGGCTIIADFSRADIDPEDLKRELERLDVVFHVIMRRLEAGLEEI</sequence>
<dbReference type="InterPro" id="IPR035642">
    <property type="entry name" value="MraZ_N"/>
</dbReference>
<keyword evidence="4" id="KW-1185">Reference proteome</keyword>
<dbReference type="SUPFAM" id="SSF89447">
    <property type="entry name" value="AbrB/MazE/MraZ-like"/>
    <property type="match status" value="1"/>
</dbReference>
<dbReference type="RefSeq" id="WP_010865702.1">
    <property type="nucleotide sequence ID" value="NC_000854.2"/>
</dbReference>
<dbReference type="CDD" id="cd16320">
    <property type="entry name" value="MraZ_N"/>
    <property type="match status" value="1"/>
</dbReference>
<dbReference type="PROSITE" id="PS51671">
    <property type="entry name" value="ACT"/>
    <property type="match status" value="1"/>
</dbReference>
<evidence type="ECO:0000259" key="1">
    <source>
        <dbReference type="PROSITE" id="PS51671"/>
    </source>
</evidence>
<protein>
    <recommendedName>
        <fullName evidence="5">ACT domain-containing protein</fullName>
    </recommendedName>
</protein>
<dbReference type="Gene3D" id="2.10.260.10">
    <property type="match status" value="1"/>
</dbReference>
<dbReference type="GO" id="GO:0003677">
    <property type="term" value="F:DNA binding"/>
    <property type="evidence" value="ECO:0007669"/>
    <property type="project" value="InterPro"/>
</dbReference>
<evidence type="ECO:0008006" key="5">
    <source>
        <dbReference type="Google" id="ProtNLM"/>
    </source>
</evidence>
<dbReference type="Proteomes" id="UP000002518">
    <property type="component" value="Chromosome"/>
</dbReference>
<dbReference type="AlphaFoldDB" id="Q9YF60"/>
<dbReference type="PROSITE" id="PS51740">
    <property type="entry name" value="SPOVT_ABRB"/>
    <property type="match status" value="1"/>
</dbReference>
<reference evidence="3 4" key="1">
    <citation type="journal article" date="1999" name="DNA Res.">
        <title>Complete genome sequence of an aerobic hyper-thermophilic crenarchaeon, Aeropyrum pernix K1.</title>
        <authorList>
            <person name="Kawarabayasi Y."/>
            <person name="Hino Y."/>
            <person name="Horikawa H."/>
            <person name="Yamazaki S."/>
            <person name="Haikawa Y."/>
            <person name="Jin-no K."/>
            <person name="Takahashi M."/>
            <person name="Sekine M."/>
            <person name="Baba S."/>
            <person name="Ankai A."/>
            <person name="Kosugi H."/>
            <person name="Hosoyama A."/>
            <person name="Fukui S."/>
            <person name="Nagai Y."/>
            <person name="Nishijima K."/>
            <person name="Nakazawa H."/>
            <person name="Takamiya M."/>
            <person name="Masuda S."/>
            <person name="Funahashi T."/>
            <person name="Tanaka T."/>
            <person name="Kudoh Y."/>
            <person name="Yamazaki J."/>
            <person name="Kushida N."/>
            <person name="Oguchi A."/>
            <person name="Aoki K."/>
            <person name="Kubota K."/>
            <person name="Nakamura Y."/>
            <person name="Nomura N."/>
            <person name="Sako Y."/>
            <person name="Kikuchi H."/>
        </authorList>
    </citation>
    <scope>NUCLEOTIDE SEQUENCE [LARGE SCALE GENOMIC DNA]</scope>
    <source>
        <strain evidence="4">ATCC 700893 / DSM 11879 / JCM 9820 / NBRC 100138 / K1</strain>
    </source>
</reference>
<dbReference type="InterPro" id="IPR045865">
    <property type="entry name" value="ACT-like_dom_sf"/>
</dbReference>
<evidence type="ECO:0000313" key="3">
    <source>
        <dbReference type="EMBL" id="BAA79336.2"/>
    </source>
</evidence>
<dbReference type="Gene3D" id="3.30.70.260">
    <property type="match status" value="1"/>
</dbReference>
<dbReference type="STRING" id="272557.APE_0381.1"/>
<dbReference type="NCBIfam" id="TIGR01439">
    <property type="entry name" value="lp_hng_hel_AbrB"/>
    <property type="match status" value="1"/>
</dbReference>
<feature type="domain" description="SpoVT-AbrB" evidence="2">
    <location>
        <begin position="5"/>
        <end position="50"/>
    </location>
</feature>